<dbReference type="AlphaFoldDB" id="A0A495S8G6"/>
<sequence length="33" mass="4052">MVSKYKFEKKFKGECPMETSQNYKMQTEYKLIL</sequence>
<accession>A0A495S8G6</accession>
<organism evidence="1 2">
    <name type="scientific">Flavobacterium limicola</name>
    <dbReference type="NCBI Taxonomy" id="180441"/>
    <lineage>
        <taxon>Bacteria</taxon>
        <taxon>Pseudomonadati</taxon>
        <taxon>Bacteroidota</taxon>
        <taxon>Flavobacteriia</taxon>
        <taxon>Flavobacteriales</taxon>
        <taxon>Flavobacteriaceae</taxon>
        <taxon>Flavobacterium</taxon>
    </lineage>
</organism>
<name>A0A495S8G6_9FLAO</name>
<protein>
    <submittedName>
        <fullName evidence="1">Uncharacterized protein</fullName>
    </submittedName>
</protein>
<dbReference type="Proteomes" id="UP000280091">
    <property type="component" value="Unassembled WGS sequence"/>
</dbReference>
<reference evidence="1 2" key="1">
    <citation type="submission" date="2018-10" db="EMBL/GenBank/DDBJ databases">
        <title>Genomic Encyclopedia of Archaeal and Bacterial Type Strains, Phase II (KMG-II): from individual species to whole genera.</title>
        <authorList>
            <person name="Goeker M."/>
        </authorList>
    </citation>
    <scope>NUCLEOTIDE SEQUENCE [LARGE SCALE GENOMIC DNA]</scope>
    <source>
        <strain evidence="1 2">DSM 15094</strain>
    </source>
</reference>
<gene>
    <name evidence="1" type="ORF">BC952_1319</name>
</gene>
<evidence type="ECO:0000313" key="2">
    <source>
        <dbReference type="Proteomes" id="UP000280091"/>
    </source>
</evidence>
<proteinExistence type="predicted"/>
<dbReference type="EMBL" id="RBXA01000001">
    <property type="protein sequence ID" value="RKS95624.1"/>
    <property type="molecule type" value="Genomic_DNA"/>
</dbReference>
<comment type="caution">
    <text evidence="1">The sequence shown here is derived from an EMBL/GenBank/DDBJ whole genome shotgun (WGS) entry which is preliminary data.</text>
</comment>
<keyword evidence="2" id="KW-1185">Reference proteome</keyword>
<evidence type="ECO:0000313" key="1">
    <source>
        <dbReference type="EMBL" id="RKS95624.1"/>
    </source>
</evidence>